<dbReference type="PANTHER" id="PTHR30024">
    <property type="entry name" value="ALIPHATIC SULFONATES-BINDING PROTEIN-RELATED"/>
    <property type="match status" value="1"/>
</dbReference>
<accession>A0ABY0TC36</accession>
<dbReference type="Proteomes" id="UP000183471">
    <property type="component" value="Unassembled WGS sequence"/>
</dbReference>
<evidence type="ECO:0000259" key="3">
    <source>
        <dbReference type="SMART" id="SM00062"/>
    </source>
</evidence>
<feature type="signal peptide" evidence="2">
    <location>
        <begin position="1"/>
        <end position="21"/>
    </location>
</feature>
<organism evidence="4 5">
    <name type="scientific">Nitrosospira multiformis</name>
    <dbReference type="NCBI Taxonomy" id="1231"/>
    <lineage>
        <taxon>Bacteria</taxon>
        <taxon>Pseudomonadati</taxon>
        <taxon>Pseudomonadota</taxon>
        <taxon>Betaproteobacteria</taxon>
        <taxon>Nitrosomonadales</taxon>
        <taxon>Nitrosomonadaceae</taxon>
        <taxon>Nitrosospira</taxon>
    </lineage>
</organism>
<keyword evidence="2" id="KW-0732">Signal</keyword>
<dbReference type="Gene3D" id="3.40.190.10">
    <property type="entry name" value="Periplasmic binding protein-like II"/>
    <property type="match status" value="2"/>
</dbReference>
<feature type="chain" id="PRO_5045660054" evidence="2">
    <location>
        <begin position="22"/>
        <end position="485"/>
    </location>
</feature>
<dbReference type="CDD" id="cd13559">
    <property type="entry name" value="PBP2_SsuA_like_3"/>
    <property type="match status" value="1"/>
</dbReference>
<gene>
    <name evidence="4" type="ORF">SAMN05216402_1514</name>
</gene>
<dbReference type="Pfam" id="PF09084">
    <property type="entry name" value="NMT1"/>
    <property type="match status" value="1"/>
</dbReference>
<dbReference type="SUPFAM" id="SSF160387">
    <property type="entry name" value="NosL/MerB-like"/>
    <property type="match status" value="1"/>
</dbReference>
<dbReference type="RefSeq" id="WP_081346668.1">
    <property type="nucleotide sequence ID" value="NZ_FNKY01000001.1"/>
</dbReference>
<evidence type="ECO:0000256" key="2">
    <source>
        <dbReference type="SAM" id="SignalP"/>
    </source>
</evidence>
<name>A0ABY0TC36_9PROT</name>
<dbReference type="SMART" id="SM00062">
    <property type="entry name" value="PBPb"/>
    <property type="match status" value="1"/>
</dbReference>
<feature type="domain" description="Solute-binding protein family 3/N-terminal" evidence="3">
    <location>
        <begin position="34"/>
        <end position="266"/>
    </location>
</feature>
<evidence type="ECO:0000256" key="1">
    <source>
        <dbReference type="ARBA" id="ARBA00010742"/>
    </source>
</evidence>
<evidence type="ECO:0000313" key="5">
    <source>
        <dbReference type="Proteomes" id="UP000183471"/>
    </source>
</evidence>
<reference evidence="4 5" key="1">
    <citation type="submission" date="2016-10" db="EMBL/GenBank/DDBJ databases">
        <authorList>
            <person name="Varghese N."/>
            <person name="Submissions S."/>
        </authorList>
    </citation>
    <scope>NUCLEOTIDE SEQUENCE [LARGE SCALE GENOMIC DNA]</scope>
    <source>
        <strain evidence="4 5">Nl1</strain>
    </source>
</reference>
<dbReference type="InterPro" id="IPR001638">
    <property type="entry name" value="Solute-binding_3/MltF_N"/>
</dbReference>
<keyword evidence="5" id="KW-1185">Reference proteome</keyword>
<comment type="caution">
    <text evidence="4">The sequence shown here is derived from an EMBL/GenBank/DDBJ whole genome shotgun (WGS) entry which is preliminary data.</text>
</comment>
<proteinExistence type="inferred from homology"/>
<dbReference type="SUPFAM" id="SSF53850">
    <property type="entry name" value="Periplasmic binding protein-like II"/>
    <property type="match status" value="1"/>
</dbReference>
<dbReference type="PANTHER" id="PTHR30024:SF45">
    <property type="entry name" value="ABC TRANSPORTER SUBSTRATE-BINDING PROTEIN"/>
    <property type="match status" value="1"/>
</dbReference>
<comment type="similarity">
    <text evidence="1">Belongs to the bacterial solute-binding protein SsuA/TauA family.</text>
</comment>
<protein>
    <submittedName>
        <fullName evidence="4">NitT/TauT family transport system substrate-binding protein</fullName>
    </submittedName>
</protein>
<dbReference type="InterPro" id="IPR015168">
    <property type="entry name" value="SsuA/THI5"/>
</dbReference>
<evidence type="ECO:0000313" key="4">
    <source>
        <dbReference type="EMBL" id="SDQ60506.1"/>
    </source>
</evidence>
<sequence>MKLQRLISFGLSIIFASSVHAEILRIAIGTQDTTINCAAGGTLIRELKLLEKYLPHDGKYKDTQYDIQWKNFTSGAPLTNEMVAGKLDIGSMADFPGSFNGVAFQKAGKQSIFISVLSGSITGSGNGIVVPKSSPVQSLAELKGKTISVPFASTSHGMLLRAVAQQGWDPDKDVTIITQSPEIAGSALQANKIDAHADFVPFAELYPYRGFARKVYDGSQANAPTMHGTLVDAEYARKHPEVVVAFLRAAIEADRLLAAEPERYSELISKVTGIEAEVIYLFHGPLGLQTRDFTWKPEYRKAVKTSIETLRLMKRTAADLDIEKFIDDQYIRAAFRHAGLDYEAQLKNYAQLPLATKDAHTGKPVIDSKRAAQIWVKGEPLVRHYASPESAFADLNALEKAGKQIRVVYVQDSNSGIKLLAHDAWFVHGTNVVNGFLLKNDADAWVRANGGKVLNFGAAKNVMTVGAFGIAGPLAKSTLAPGTTR</sequence>
<dbReference type="EMBL" id="FNKY01000001">
    <property type="protein sequence ID" value="SDQ60506.1"/>
    <property type="molecule type" value="Genomic_DNA"/>
</dbReference>